<organism evidence="3 4">
    <name type="scientific">Albula glossodonta</name>
    <name type="common">roundjaw bonefish</name>
    <dbReference type="NCBI Taxonomy" id="121402"/>
    <lineage>
        <taxon>Eukaryota</taxon>
        <taxon>Metazoa</taxon>
        <taxon>Chordata</taxon>
        <taxon>Craniata</taxon>
        <taxon>Vertebrata</taxon>
        <taxon>Euteleostomi</taxon>
        <taxon>Actinopterygii</taxon>
        <taxon>Neopterygii</taxon>
        <taxon>Teleostei</taxon>
        <taxon>Albuliformes</taxon>
        <taxon>Albulidae</taxon>
        <taxon>Albula</taxon>
    </lineage>
</organism>
<proteinExistence type="inferred from homology"/>
<evidence type="ECO:0000256" key="1">
    <source>
        <dbReference type="ARBA" id="ARBA00008942"/>
    </source>
</evidence>
<dbReference type="OrthoDB" id="5984572at2759"/>
<dbReference type="Proteomes" id="UP000824540">
    <property type="component" value="Unassembled WGS sequence"/>
</dbReference>
<keyword evidence="4" id="KW-1185">Reference proteome</keyword>
<dbReference type="InterPro" id="IPR017245">
    <property type="entry name" value="BLOC-1_complex_su-3"/>
</dbReference>
<protein>
    <recommendedName>
        <fullName evidence="2">Biogenesis of lysosome-related organelles complex 1 subunit 3</fullName>
    </recommendedName>
</protein>
<dbReference type="EMBL" id="JAFBMS010000042">
    <property type="protein sequence ID" value="KAG9340543.1"/>
    <property type="molecule type" value="Genomic_DNA"/>
</dbReference>
<sequence length="279" mass="31218">MTSRLDIDPYRSLRWILVSMVETPMASNKYQIVVQGEASETDSDDEVYITSIPSAQASAAGVKVPGEASETDSEGEVEKVRKMVYAGNAEYSHGLRKDLPPLIVIRNTPEFVSAVEEKPALKPEQSGRYNTLLQQKLQENNARLCNDVTQMFRQVYLNATKEIRMATTHLNNSQNGIINASHSIRLILEDLKSKRVLKEIHSPRAICRAFLISLSSPKAKDDPSSRFSRSSCWYFSGNTIGVVNSSPLPVVLYHLKNPAQTARPQVSQYHPSCKVLNRR</sequence>
<comment type="caution">
    <text evidence="3">The sequence shown here is derived from an EMBL/GenBank/DDBJ whole genome shotgun (WGS) entry which is preliminary data.</text>
</comment>
<accession>A0A8T2NIP2</accession>
<dbReference type="Pfam" id="PF15753">
    <property type="entry name" value="BLOC1S3"/>
    <property type="match status" value="1"/>
</dbReference>
<name>A0A8T2NIP2_9TELE</name>
<dbReference type="AlphaFoldDB" id="A0A8T2NIP2"/>
<dbReference type="PANTHER" id="PTHR31974:SF2">
    <property type="entry name" value="BIOGENESIS OF LYSOSOME-RELATED ORGANELLES COMPLEX 1 SUBUNIT 3"/>
    <property type="match status" value="1"/>
</dbReference>
<reference evidence="3" key="1">
    <citation type="thesis" date="2021" institute="BYU ScholarsArchive" country="Provo, UT, USA">
        <title>Applications of and Algorithms for Genome Assembly and Genomic Analyses with an Emphasis on Marine Teleosts.</title>
        <authorList>
            <person name="Pickett B.D."/>
        </authorList>
    </citation>
    <scope>NUCLEOTIDE SEQUENCE</scope>
    <source>
        <strain evidence="3">HI-2016</strain>
    </source>
</reference>
<evidence type="ECO:0000256" key="2">
    <source>
        <dbReference type="ARBA" id="ARBA00019581"/>
    </source>
</evidence>
<dbReference type="PANTHER" id="PTHR31974">
    <property type="entry name" value="BIOGENESIS OF LYSOSOME-RELATED ORGANELLES COMPLEX 1 SUBUNIT 3"/>
    <property type="match status" value="1"/>
</dbReference>
<gene>
    <name evidence="3" type="ORF">JZ751_021365</name>
</gene>
<evidence type="ECO:0000313" key="3">
    <source>
        <dbReference type="EMBL" id="KAG9340543.1"/>
    </source>
</evidence>
<dbReference type="GO" id="GO:0031083">
    <property type="term" value="C:BLOC-1 complex"/>
    <property type="evidence" value="ECO:0007669"/>
    <property type="project" value="TreeGrafter"/>
</dbReference>
<evidence type="ECO:0000313" key="4">
    <source>
        <dbReference type="Proteomes" id="UP000824540"/>
    </source>
</evidence>
<comment type="similarity">
    <text evidence="1">Belongs to the BLOC1S3 family.</text>
</comment>